<accession>A0A2U1IXV0</accession>
<dbReference type="SUPFAM" id="SSF51735">
    <property type="entry name" value="NAD(P)-binding Rossmann-fold domains"/>
    <property type="match status" value="1"/>
</dbReference>
<dbReference type="InterPro" id="IPR002347">
    <property type="entry name" value="SDR_fam"/>
</dbReference>
<dbReference type="Gene3D" id="3.40.50.720">
    <property type="entry name" value="NAD(P)-binding Rossmann-like Domain"/>
    <property type="match status" value="1"/>
</dbReference>
<proteinExistence type="predicted"/>
<evidence type="ECO:0000313" key="1">
    <source>
        <dbReference type="EMBL" id="PVZ97639.1"/>
    </source>
</evidence>
<dbReference type="Pfam" id="PF00106">
    <property type="entry name" value="adh_short"/>
    <property type="match status" value="1"/>
</dbReference>
<dbReference type="InterPro" id="IPR036291">
    <property type="entry name" value="NAD(P)-bd_dom_sf"/>
</dbReference>
<gene>
    <name evidence="1" type="ORF">BB558_006395</name>
</gene>
<name>A0A2U1IXV0_SMIAN</name>
<organism evidence="1 2">
    <name type="scientific">Smittium angustum</name>
    <dbReference type="NCBI Taxonomy" id="133377"/>
    <lineage>
        <taxon>Eukaryota</taxon>
        <taxon>Fungi</taxon>
        <taxon>Fungi incertae sedis</taxon>
        <taxon>Zoopagomycota</taxon>
        <taxon>Kickxellomycotina</taxon>
        <taxon>Harpellomycetes</taxon>
        <taxon>Harpellales</taxon>
        <taxon>Legeriomycetaceae</taxon>
        <taxon>Smittium</taxon>
    </lineage>
</organism>
<comment type="caution">
    <text evidence="1">The sequence shown here is derived from an EMBL/GenBank/DDBJ whole genome shotgun (WGS) entry which is preliminary data.</text>
</comment>
<dbReference type="Proteomes" id="UP000245591">
    <property type="component" value="Unassembled WGS sequence"/>
</dbReference>
<reference evidence="1 2" key="1">
    <citation type="journal article" date="2018" name="MBio">
        <title>Comparative Genomics Reveals the Core Gene Toolbox for the Fungus-Insect Symbiosis.</title>
        <authorList>
            <person name="Wang Y."/>
            <person name="Stata M."/>
            <person name="Wang W."/>
            <person name="Stajich J.E."/>
            <person name="White M.M."/>
            <person name="Moncalvo J.M."/>
        </authorList>
    </citation>
    <scope>NUCLEOTIDE SEQUENCE [LARGE SCALE GENOMIC DNA]</scope>
    <source>
        <strain evidence="1 2">AUS-126-30</strain>
    </source>
</reference>
<dbReference type="AlphaFoldDB" id="A0A2U1IXV0"/>
<sequence>MDTLVNNATNPNPFEELSKISNGDLARHFEVNLFSALYLTQIALLELIKPKEKVKYSFRVCKKFFEHLGELSFSKISFNMMNKEFSTEVLEVTFLALRPGVVDTRIQTQYMPLTTL</sequence>
<keyword evidence="2" id="KW-1185">Reference proteome</keyword>
<evidence type="ECO:0000313" key="2">
    <source>
        <dbReference type="Proteomes" id="UP000245591"/>
    </source>
</evidence>
<protein>
    <submittedName>
        <fullName evidence="1">Uncharacterized protein</fullName>
    </submittedName>
</protein>
<dbReference type="EMBL" id="MBFU01000770">
    <property type="protein sequence ID" value="PVZ97639.1"/>
    <property type="molecule type" value="Genomic_DNA"/>
</dbReference>